<dbReference type="OrthoDB" id="443318at2759"/>
<evidence type="ECO:0000313" key="9">
    <source>
        <dbReference type="Proteomes" id="UP000673691"/>
    </source>
</evidence>
<dbReference type="PANTHER" id="PTHR11802:SF113">
    <property type="entry name" value="SERINE CARBOXYPEPTIDASE CTSA-4.1"/>
    <property type="match status" value="1"/>
</dbReference>
<name>A0A8H8DKR3_9FUNG</name>
<dbReference type="InterPro" id="IPR029058">
    <property type="entry name" value="AB_hydrolase_fold"/>
</dbReference>
<sequence length="261" mass="28320">MTGLLTELGPCRVGKGGNNTVRNDYSWNNNTNLLFVDQPIGAGFSYGKGTATSVSAAKDMHAFFQLFYREFEQYSKLDLHIAGESYAGHYIPQLAGLIVKKNEKVTRGSRDVLPLSLKSVAIGNGLTDPLVQYKYYGEYGTGARIIAFSSPPSLVMWTAGACDNPYGPLVSQKDCDLMTGAYETCARLIKMCYGKPAALSCLPASGIVSSTLPALSSPPVAPPPHPPFLFRISRDRSRFAQCTATTKSWRPSKNRARTSTT</sequence>
<reference evidence="8 9" key="1">
    <citation type="journal article" name="Sci. Rep.">
        <title>Genome-scale phylogenetic analyses confirm Olpidium as the closest living zoosporic fungus to the non-flagellated, terrestrial fungi.</title>
        <authorList>
            <person name="Chang Y."/>
            <person name="Rochon D."/>
            <person name="Sekimoto S."/>
            <person name="Wang Y."/>
            <person name="Chovatia M."/>
            <person name="Sandor L."/>
            <person name="Salamov A."/>
            <person name="Grigoriev I.V."/>
            <person name="Stajich J.E."/>
            <person name="Spatafora J.W."/>
        </authorList>
    </citation>
    <scope>NUCLEOTIDE SEQUENCE [LARGE SCALE GENOMIC DNA]</scope>
    <source>
        <strain evidence="8">S191</strain>
    </source>
</reference>
<dbReference type="EMBL" id="JAEFCI010002573">
    <property type="protein sequence ID" value="KAG5462144.1"/>
    <property type="molecule type" value="Genomic_DNA"/>
</dbReference>
<keyword evidence="6" id="KW-0325">Glycoprotein</keyword>
<dbReference type="EC" id="3.4.16.-" evidence="7"/>
<keyword evidence="2 7" id="KW-0121">Carboxypeptidase</keyword>
<proteinExistence type="inferred from homology"/>
<dbReference type="PANTHER" id="PTHR11802">
    <property type="entry name" value="SERINE PROTEASE FAMILY S10 SERINE CARBOXYPEPTIDASE"/>
    <property type="match status" value="1"/>
</dbReference>
<evidence type="ECO:0000256" key="6">
    <source>
        <dbReference type="ARBA" id="ARBA00023180"/>
    </source>
</evidence>
<evidence type="ECO:0000256" key="2">
    <source>
        <dbReference type="ARBA" id="ARBA00022645"/>
    </source>
</evidence>
<accession>A0A8H8DKR3</accession>
<dbReference type="InterPro" id="IPR018202">
    <property type="entry name" value="Ser_caboxypep_ser_AS"/>
</dbReference>
<gene>
    <name evidence="8" type="ORF">BJ554DRAFT_5560</name>
</gene>
<dbReference type="InterPro" id="IPR001563">
    <property type="entry name" value="Peptidase_S10"/>
</dbReference>
<organism evidence="8 9">
    <name type="scientific">Olpidium bornovanus</name>
    <dbReference type="NCBI Taxonomy" id="278681"/>
    <lineage>
        <taxon>Eukaryota</taxon>
        <taxon>Fungi</taxon>
        <taxon>Fungi incertae sedis</taxon>
        <taxon>Olpidiomycota</taxon>
        <taxon>Olpidiomycotina</taxon>
        <taxon>Olpidiomycetes</taxon>
        <taxon>Olpidiales</taxon>
        <taxon>Olpidiaceae</taxon>
        <taxon>Olpidium</taxon>
    </lineage>
</organism>
<comment type="caution">
    <text evidence="8">The sequence shown here is derived from an EMBL/GenBank/DDBJ whole genome shotgun (WGS) entry which is preliminary data.</text>
</comment>
<comment type="similarity">
    <text evidence="1 7">Belongs to the peptidase S10 family.</text>
</comment>
<dbReference type="Proteomes" id="UP000673691">
    <property type="component" value="Unassembled WGS sequence"/>
</dbReference>
<dbReference type="PRINTS" id="PR00724">
    <property type="entry name" value="CRBOXYPTASEC"/>
</dbReference>
<evidence type="ECO:0000256" key="4">
    <source>
        <dbReference type="ARBA" id="ARBA00022729"/>
    </source>
</evidence>
<evidence type="ECO:0000256" key="1">
    <source>
        <dbReference type="ARBA" id="ARBA00009431"/>
    </source>
</evidence>
<dbReference type="SUPFAM" id="SSF53474">
    <property type="entry name" value="alpha/beta-Hydrolases"/>
    <property type="match status" value="1"/>
</dbReference>
<dbReference type="GO" id="GO:0004185">
    <property type="term" value="F:serine-type carboxypeptidase activity"/>
    <property type="evidence" value="ECO:0007669"/>
    <property type="project" value="UniProtKB-UniRule"/>
</dbReference>
<dbReference type="AlphaFoldDB" id="A0A8H8DKR3"/>
<keyword evidence="9" id="KW-1185">Reference proteome</keyword>
<dbReference type="PROSITE" id="PS00131">
    <property type="entry name" value="CARBOXYPEPT_SER_SER"/>
    <property type="match status" value="1"/>
</dbReference>
<dbReference type="GO" id="GO:0000324">
    <property type="term" value="C:fungal-type vacuole"/>
    <property type="evidence" value="ECO:0007669"/>
    <property type="project" value="TreeGrafter"/>
</dbReference>
<keyword evidence="3 7" id="KW-0645">Protease</keyword>
<evidence type="ECO:0000313" key="8">
    <source>
        <dbReference type="EMBL" id="KAG5462144.1"/>
    </source>
</evidence>
<evidence type="ECO:0000256" key="7">
    <source>
        <dbReference type="RuleBase" id="RU361156"/>
    </source>
</evidence>
<protein>
    <recommendedName>
        <fullName evidence="7">Carboxypeptidase</fullName>
        <ecNumber evidence="7">3.4.16.-</ecNumber>
    </recommendedName>
</protein>
<evidence type="ECO:0000256" key="5">
    <source>
        <dbReference type="ARBA" id="ARBA00022801"/>
    </source>
</evidence>
<evidence type="ECO:0000256" key="3">
    <source>
        <dbReference type="ARBA" id="ARBA00022670"/>
    </source>
</evidence>
<keyword evidence="4" id="KW-0732">Signal</keyword>
<dbReference type="Pfam" id="PF00450">
    <property type="entry name" value="Peptidase_S10"/>
    <property type="match status" value="1"/>
</dbReference>
<dbReference type="Gene3D" id="3.40.50.1820">
    <property type="entry name" value="alpha/beta hydrolase"/>
    <property type="match status" value="1"/>
</dbReference>
<dbReference type="GO" id="GO:0006508">
    <property type="term" value="P:proteolysis"/>
    <property type="evidence" value="ECO:0007669"/>
    <property type="project" value="UniProtKB-KW"/>
</dbReference>
<keyword evidence="5 7" id="KW-0378">Hydrolase</keyword>